<dbReference type="AlphaFoldDB" id="A0AAD9A089"/>
<dbReference type="Proteomes" id="UP001243330">
    <property type="component" value="Unassembled WGS sequence"/>
</dbReference>
<organism evidence="2 3">
    <name type="scientific">Colletotrichum chrysophilum</name>
    <dbReference type="NCBI Taxonomy" id="1836956"/>
    <lineage>
        <taxon>Eukaryota</taxon>
        <taxon>Fungi</taxon>
        <taxon>Dikarya</taxon>
        <taxon>Ascomycota</taxon>
        <taxon>Pezizomycotina</taxon>
        <taxon>Sordariomycetes</taxon>
        <taxon>Hypocreomycetidae</taxon>
        <taxon>Glomerellales</taxon>
        <taxon>Glomerellaceae</taxon>
        <taxon>Colletotrichum</taxon>
        <taxon>Colletotrichum gloeosporioides species complex</taxon>
    </lineage>
</organism>
<evidence type="ECO:0000313" key="2">
    <source>
        <dbReference type="EMBL" id="KAK1837772.1"/>
    </source>
</evidence>
<sequence length="216" mass="24078">FVWSERDSVGVLDTDKTRVDFVLLPLNSTLRAEGAASKGEFGQENRRRSATPPRGGRRSVVGFTRLLFSEPTPHRLTSSPLDGRLLRFPMASSTCVGGGRSHGKAMESGDPWSLSLPSFYLQPNVFVCVCVCLRARASFYGRRFSLASNGEEACGAQILGPVGLVRHDDRWRHTEPLRAAREEAKRTELVEDDDQGKYRSNSSRCRVLEFEPSQEM</sequence>
<feature type="region of interest" description="Disordered" evidence="1">
    <location>
        <begin position="35"/>
        <end position="58"/>
    </location>
</feature>
<keyword evidence="3" id="KW-1185">Reference proteome</keyword>
<comment type="caution">
    <text evidence="2">The sequence shown here is derived from an EMBL/GenBank/DDBJ whole genome shotgun (WGS) entry which is preliminary data.</text>
</comment>
<reference evidence="2" key="1">
    <citation type="submission" date="2023-01" db="EMBL/GenBank/DDBJ databases">
        <title>Colletotrichum chrysophilum M932 genome sequence.</title>
        <authorList>
            <person name="Baroncelli R."/>
        </authorList>
    </citation>
    <scope>NUCLEOTIDE SEQUENCE</scope>
    <source>
        <strain evidence="2">M932</strain>
    </source>
</reference>
<name>A0AAD9A089_9PEZI</name>
<evidence type="ECO:0000256" key="1">
    <source>
        <dbReference type="SAM" id="MobiDB-lite"/>
    </source>
</evidence>
<protein>
    <submittedName>
        <fullName evidence="2">Uncharacterized protein</fullName>
    </submittedName>
</protein>
<gene>
    <name evidence="2" type="ORF">CCHR01_19603</name>
</gene>
<proteinExistence type="predicted"/>
<feature type="non-terminal residue" evidence="2">
    <location>
        <position position="1"/>
    </location>
</feature>
<evidence type="ECO:0000313" key="3">
    <source>
        <dbReference type="Proteomes" id="UP001243330"/>
    </source>
</evidence>
<accession>A0AAD9A089</accession>
<dbReference type="EMBL" id="JAQOWY010001018">
    <property type="protein sequence ID" value="KAK1837772.1"/>
    <property type="molecule type" value="Genomic_DNA"/>
</dbReference>